<accession>A0AAW1N7P1</accession>
<dbReference type="SUPFAM" id="SSF53254">
    <property type="entry name" value="Phosphoglycerate mutase-like"/>
    <property type="match status" value="1"/>
</dbReference>
<dbReference type="InterPro" id="IPR000560">
    <property type="entry name" value="His_Pase_clade-2"/>
</dbReference>
<evidence type="ECO:0000256" key="2">
    <source>
        <dbReference type="ARBA" id="ARBA00005375"/>
    </source>
</evidence>
<dbReference type="InterPro" id="IPR050645">
    <property type="entry name" value="Histidine_acid_phosphatase"/>
</dbReference>
<dbReference type="CDD" id="cd07061">
    <property type="entry name" value="HP_HAP_like"/>
    <property type="match status" value="1"/>
</dbReference>
<evidence type="ECO:0000313" key="9">
    <source>
        <dbReference type="EMBL" id="KAK9754259.1"/>
    </source>
</evidence>
<dbReference type="EC" id="3.1.3.2" evidence="3"/>
<feature type="chain" id="PRO_5043732706" description="acid phosphatase" evidence="8">
    <location>
        <begin position="21"/>
        <end position="193"/>
    </location>
</feature>
<dbReference type="Pfam" id="PF00328">
    <property type="entry name" value="His_Phos_2"/>
    <property type="match status" value="1"/>
</dbReference>
<proteinExistence type="inferred from homology"/>
<evidence type="ECO:0000256" key="8">
    <source>
        <dbReference type="SAM" id="SignalP"/>
    </source>
</evidence>
<dbReference type="GO" id="GO:0003993">
    <property type="term" value="F:acid phosphatase activity"/>
    <property type="evidence" value="ECO:0007669"/>
    <property type="project" value="UniProtKB-EC"/>
</dbReference>
<evidence type="ECO:0000313" key="10">
    <source>
        <dbReference type="Proteomes" id="UP001458880"/>
    </source>
</evidence>
<comment type="catalytic activity">
    <reaction evidence="1">
        <text>a phosphate monoester + H2O = an alcohol + phosphate</text>
        <dbReference type="Rhea" id="RHEA:15017"/>
        <dbReference type="ChEBI" id="CHEBI:15377"/>
        <dbReference type="ChEBI" id="CHEBI:30879"/>
        <dbReference type="ChEBI" id="CHEBI:43474"/>
        <dbReference type="ChEBI" id="CHEBI:67140"/>
        <dbReference type="EC" id="3.1.3.2"/>
    </reaction>
</comment>
<dbReference type="Proteomes" id="UP001458880">
    <property type="component" value="Unassembled WGS sequence"/>
</dbReference>
<comment type="caution">
    <text evidence="9">The sequence shown here is derived from an EMBL/GenBank/DDBJ whole genome shotgun (WGS) entry which is preliminary data.</text>
</comment>
<dbReference type="PANTHER" id="PTHR11567:SF211">
    <property type="entry name" value="PROSTATIC ACID PHOSPHATASE"/>
    <property type="match status" value="1"/>
</dbReference>
<protein>
    <recommendedName>
        <fullName evidence="3">acid phosphatase</fullName>
        <ecNumber evidence="3">3.1.3.2</ecNumber>
    </recommendedName>
</protein>
<keyword evidence="7" id="KW-0325">Glycoprotein</keyword>
<keyword evidence="10" id="KW-1185">Reference proteome</keyword>
<organism evidence="9 10">
    <name type="scientific">Popillia japonica</name>
    <name type="common">Japanese beetle</name>
    <dbReference type="NCBI Taxonomy" id="7064"/>
    <lineage>
        <taxon>Eukaryota</taxon>
        <taxon>Metazoa</taxon>
        <taxon>Ecdysozoa</taxon>
        <taxon>Arthropoda</taxon>
        <taxon>Hexapoda</taxon>
        <taxon>Insecta</taxon>
        <taxon>Pterygota</taxon>
        <taxon>Neoptera</taxon>
        <taxon>Endopterygota</taxon>
        <taxon>Coleoptera</taxon>
        <taxon>Polyphaga</taxon>
        <taxon>Scarabaeiformia</taxon>
        <taxon>Scarabaeidae</taxon>
        <taxon>Rutelinae</taxon>
        <taxon>Popillia</taxon>
    </lineage>
</organism>
<dbReference type="PANTHER" id="PTHR11567">
    <property type="entry name" value="ACID PHOSPHATASE-RELATED"/>
    <property type="match status" value="1"/>
</dbReference>
<dbReference type="EMBL" id="JASPKY010000009">
    <property type="protein sequence ID" value="KAK9754259.1"/>
    <property type="molecule type" value="Genomic_DNA"/>
</dbReference>
<keyword evidence="4 8" id="KW-0732">Signal</keyword>
<reference evidence="9 10" key="1">
    <citation type="journal article" date="2024" name="BMC Genomics">
        <title>De novo assembly and annotation of Popillia japonica's genome with initial clues to its potential as an invasive pest.</title>
        <authorList>
            <person name="Cucini C."/>
            <person name="Boschi S."/>
            <person name="Funari R."/>
            <person name="Cardaioli E."/>
            <person name="Iannotti N."/>
            <person name="Marturano G."/>
            <person name="Paoli F."/>
            <person name="Bruttini M."/>
            <person name="Carapelli A."/>
            <person name="Frati F."/>
            <person name="Nardi F."/>
        </authorList>
    </citation>
    <scope>NUCLEOTIDE SEQUENCE [LARGE SCALE GENOMIC DNA]</scope>
    <source>
        <strain evidence="9">DMR45628</strain>
    </source>
</reference>
<dbReference type="InterPro" id="IPR029033">
    <property type="entry name" value="His_PPase_superfam"/>
</dbReference>
<evidence type="ECO:0000256" key="7">
    <source>
        <dbReference type="ARBA" id="ARBA00023180"/>
    </source>
</evidence>
<keyword evidence="5" id="KW-0378">Hydrolase</keyword>
<keyword evidence="6" id="KW-1015">Disulfide bond</keyword>
<evidence type="ECO:0000256" key="6">
    <source>
        <dbReference type="ARBA" id="ARBA00023157"/>
    </source>
</evidence>
<name>A0AAW1N7P1_POPJA</name>
<feature type="signal peptide" evidence="8">
    <location>
        <begin position="1"/>
        <end position="20"/>
    </location>
</feature>
<gene>
    <name evidence="9" type="ORF">QE152_g1522</name>
</gene>
<evidence type="ECO:0000256" key="4">
    <source>
        <dbReference type="ARBA" id="ARBA00022729"/>
    </source>
</evidence>
<comment type="similarity">
    <text evidence="2">Belongs to the histidine acid phosphatase family.</text>
</comment>
<evidence type="ECO:0000256" key="3">
    <source>
        <dbReference type="ARBA" id="ARBA00012646"/>
    </source>
</evidence>
<evidence type="ECO:0000256" key="5">
    <source>
        <dbReference type="ARBA" id="ARBA00022801"/>
    </source>
</evidence>
<evidence type="ECO:0000256" key="1">
    <source>
        <dbReference type="ARBA" id="ARBA00000032"/>
    </source>
</evidence>
<sequence length="193" mass="22120">MELCGVVLVLAALSFNTILSQDVAGQLNNASQLISVIAVFRHGDRVIVNPYPTDPYRNNSYWPAGWGQMTNLGKLQEYNLGKWLRKRYDGFLPANYSEKDILIRSTDVDRTLMSAEASLAGLYPPQPAQRWDSDLSWQPIPVHTMPEKEDYLIAMKKSCPKYDVLKDKLLKSKEFVDLNYKFRNLMNYVSKHS</sequence>
<dbReference type="AlphaFoldDB" id="A0AAW1N7P1"/>
<dbReference type="Gene3D" id="3.40.50.1240">
    <property type="entry name" value="Phosphoglycerate mutase-like"/>
    <property type="match status" value="1"/>
</dbReference>